<accession>A0ABV9PXX7</accession>
<dbReference type="NCBIfam" id="TIGR00426">
    <property type="entry name" value="competence protein ComEA helix-hairpin-helix repeat region"/>
    <property type="match status" value="1"/>
</dbReference>
<evidence type="ECO:0000259" key="1">
    <source>
        <dbReference type="SMART" id="SM00278"/>
    </source>
</evidence>
<name>A0ABV9PXX7_9BACL</name>
<dbReference type="Pfam" id="PF12836">
    <property type="entry name" value="HHH_3"/>
    <property type="match status" value="1"/>
</dbReference>
<comment type="caution">
    <text evidence="2">The sequence shown here is derived from an EMBL/GenBank/DDBJ whole genome shotgun (WGS) entry which is preliminary data.</text>
</comment>
<dbReference type="InterPro" id="IPR004509">
    <property type="entry name" value="Competence_ComEA_HhH"/>
</dbReference>
<proteinExistence type="predicted"/>
<dbReference type="SMART" id="SM00278">
    <property type="entry name" value="HhH1"/>
    <property type="match status" value="2"/>
</dbReference>
<dbReference type="InterPro" id="IPR010994">
    <property type="entry name" value="RuvA_2-like"/>
</dbReference>
<organism evidence="2 3">
    <name type="scientific">Effusibacillus consociatus</name>
    <dbReference type="NCBI Taxonomy" id="1117041"/>
    <lineage>
        <taxon>Bacteria</taxon>
        <taxon>Bacillati</taxon>
        <taxon>Bacillota</taxon>
        <taxon>Bacilli</taxon>
        <taxon>Bacillales</taxon>
        <taxon>Alicyclobacillaceae</taxon>
        <taxon>Effusibacillus</taxon>
    </lineage>
</organism>
<dbReference type="Gene3D" id="1.10.150.280">
    <property type="entry name" value="AF1531-like domain"/>
    <property type="match status" value="1"/>
</dbReference>
<dbReference type="InterPro" id="IPR019554">
    <property type="entry name" value="Soluble_ligand-bd"/>
</dbReference>
<dbReference type="EMBL" id="JBHSHC010000014">
    <property type="protein sequence ID" value="MFC4766303.1"/>
    <property type="molecule type" value="Genomic_DNA"/>
</dbReference>
<dbReference type="PANTHER" id="PTHR21180:SF32">
    <property type="entry name" value="ENDONUCLEASE_EXONUCLEASE_PHOSPHATASE FAMILY DOMAIN-CONTAINING PROTEIN 1"/>
    <property type="match status" value="1"/>
</dbReference>
<evidence type="ECO:0000313" key="2">
    <source>
        <dbReference type="EMBL" id="MFC4766303.1"/>
    </source>
</evidence>
<dbReference type="Pfam" id="PF10531">
    <property type="entry name" value="SLBB"/>
    <property type="match status" value="1"/>
</dbReference>
<feature type="domain" description="Helix-hairpin-helix DNA-binding motif class 1" evidence="1">
    <location>
        <begin position="183"/>
        <end position="202"/>
    </location>
</feature>
<dbReference type="InterPro" id="IPR051675">
    <property type="entry name" value="Endo/Exo/Phosphatase_dom_1"/>
</dbReference>
<dbReference type="RefSeq" id="WP_380024122.1">
    <property type="nucleotide sequence ID" value="NZ_JBHSHC010000014.1"/>
</dbReference>
<dbReference type="Proteomes" id="UP001596002">
    <property type="component" value="Unassembled WGS sequence"/>
</dbReference>
<dbReference type="PANTHER" id="PTHR21180">
    <property type="entry name" value="ENDONUCLEASE/EXONUCLEASE/PHOSPHATASE FAMILY DOMAIN-CONTAINING PROTEIN 1"/>
    <property type="match status" value="1"/>
</dbReference>
<sequence>MLRLTRREQVLVVGFLVVILLVSGVYMYGRPSLASQIPLPKAEEQGQVNGAASGKQETTGLKPAGEVKVDVKGAVHSPGVYSLPSGSRIADAIQVAGGANEKADLEALNLAQKLVDGGLVVVPVKGDSQSGANTVKTALSPEGKLNINTATVQQLDAVNGIGSTRAQAIVQYREQNGPFQSVDDLLKVKGFGPKLLAAIKDQLVVY</sequence>
<dbReference type="SUPFAM" id="SSF47781">
    <property type="entry name" value="RuvA domain 2-like"/>
    <property type="match status" value="1"/>
</dbReference>
<dbReference type="InterPro" id="IPR003583">
    <property type="entry name" value="Hlx-hairpin-Hlx_DNA-bd_motif"/>
</dbReference>
<keyword evidence="3" id="KW-1185">Reference proteome</keyword>
<gene>
    <name evidence="2" type="ORF">ACFO8Q_02665</name>
</gene>
<protein>
    <submittedName>
        <fullName evidence="2">Helix-hairpin-helix domain-containing protein</fullName>
    </submittedName>
</protein>
<evidence type="ECO:0000313" key="3">
    <source>
        <dbReference type="Proteomes" id="UP001596002"/>
    </source>
</evidence>
<feature type="domain" description="Helix-hairpin-helix DNA-binding motif class 1" evidence="1">
    <location>
        <begin position="153"/>
        <end position="172"/>
    </location>
</feature>
<reference evidence="3" key="1">
    <citation type="journal article" date="2019" name="Int. J. Syst. Evol. Microbiol.">
        <title>The Global Catalogue of Microorganisms (GCM) 10K type strain sequencing project: providing services to taxonomists for standard genome sequencing and annotation.</title>
        <authorList>
            <consortium name="The Broad Institute Genomics Platform"/>
            <consortium name="The Broad Institute Genome Sequencing Center for Infectious Disease"/>
            <person name="Wu L."/>
            <person name="Ma J."/>
        </authorList>
    </citation>
    <scope>NUCLEOTIDE SEQUENCE [LARGE SCALE GENOMIC DNA]</scope>
    <source>
        <strain evidence="3">WYCCWR 12678</strain>
    </source>
</reference>